<reference evidence="2 3" key="1">
    <citation type="journal article" date="2020" name="G3 (Bethesda)">
        <title>Genetic Underpinnings of Host Manipulation by Ophiocordyceps as Revealed by Comparative Transcriptomics.</title>
        <authorList>
            <person name="Will I."/>
            <person name="Das B."/>
            <person name="Trinh T."/>
            <person name="Brachmann A."/>
            <person name="Ohm R.A."/>
            <person name="de Bekker C."/>
        </authorList>
    </citation>
    <scope>NUCLEOTIDE SEQUENCE [LARGE SCALE GENOMIC DNA]</scope>
    <source>
        <strain evidence="2 3">EC05</strain>
    </source>
</reference>
<dbReference type="EMBL" id="JAACLJ010000007">
    <property type="protein sequence ID" value="KAF4582769.1"/>
    <property type="molecule type" value="Genomic_DNA"/>
</dbReference>
<sequence>MATKMQDGKNTLSIEKTALSSAASMIQNFAPLKNVCAHLNAFHAYVDDATRSVETNHYCAHLNDQVRQCLLYDSAERGARLIGIEYMITPQLYESLPQSERSLWHSHVYEVKSGMLIMPNSSLMPATAWDLAETREMKQVVELYGKAYHLWQTDRGDALPLGEPKLMTSFTADGQLDWTAVTKRDDKFGTDYRAKREARRDISAPEIHADADSAWKMEGVSAWKSEGC</sequence>
<evidence type="ECO:0000256" key="1">
    <source>
        <dbReference type="ARBA" id="ARBA00009740"/>
    </source>
</evidence>
<keyword evidence="3" id="KW-1185">Reference proteome</keyword>
<accession>A0A8H4Q2H2</accession>
<protein>
    <submittedName>
        <fullName evidence="2">DUF1264-domain-containing protein</fullName>
    </submittedName>
</protein>
<name>A0A8H4Q2H2_9HYPO</name>
<dbReference type="InterPro" id="IPR010686">
    <property type="entry name" value="OBAP-like"/>
</dbReference>
<dbReference type="PANTHER" id="PTHR31360">
    <property type="match status" value="1"/>
</dbReference>
<dbReference type="AlphaFoldDB" id="A0A8H4Q2H2"/>
<comment type="similarity">
    <text evidence="1">Belongs to the OBAP family.</text>
</comment>
<dbReference type="PANTHER" id="PTHR31360:SF0">
    <property type="entry name" value="OIL BODY-ASSOCIATED PROTEIN 1B"/>
    <property type="match status" value="1"/>
</dbReference>
<comment type="caution">
    <text evidence="2">The sequence shown here is derived from an EMBL/GenBank/DDBJ whole genome shotgun (WGS) entry which is preliminary data.</text>
</comment>
<evidence type="ECO:0000313" key="2">
    <source>
        <dbReference type="EMBL" id="KAF4582769.1"/>
    </source>
</evidence>
<proteinExistence type="inferred from homology"/>
<dbReference type="Pfam" id="PF06884">
    <property type="entry name" value="DUF1264"/>
    <property type="match status" value="1"/>
</dbReference>
<evidence type="ECO:0000313" key="3">
    <source>
        <dbReference type="Proteomes" id="UP000562929"/>
    </source>
</evidence>
<dbReference type="OrthoDB" id="1901244at2759"/>
<gene>
    <name evidence="2" type="ORF">GQ602_005913</name>
</gene>
<organism evidence="2 3">
    <name type="scientific">Ophiocordyceps camponoti-floridani</name>
    <dbReference type="NCBI Taxonomy" id="2030778"/>
    <lineage>
        <taxon>Eukaryota</taxon>
        <taxon>Fungi</taxon>
        <taxon>Dikarya</taxon>
        <taxon>Ascomycota</taxon>
        <taxon>Pezizomycotina</taxon>
        <taxon>Sordariomycetes</taxon>
        <taxon>Hypocreomycetidae</taxon>
        <taxon>Hypocreales</taxon>
        <taxon>Ophiocordycipitaceae</taxon>
        <taxon>Ophiocordyceps</taxon>
    </lineage>
</organism>
<dbReference type="Proteomes" id="UP000562929">
    <property type="component" value="Unassembled WGS sequence"/>
</dbReference>